<reference evidence="1 2" key="1">
    <citation type="submission" date="2019-04" db="EMBL/GenBank/DDBJ databases">
        <title>Complete genome sequence of a novel bacteriophage, PBPA162, infecting Pseudomonas aeruginosa.</title>
        <authorList>
            <person name="Myung H."/>
            <person name="Hong H."/>
            <person name="Cho J."/>
        </authorList>
    </citation>
    <scope>NUCLEOTIDE SEQUENCE [LARGE SCALE GENOMIC DNA]</scope>
</reference>
<evidence type="ECO:0008006" key="3">
    <source>
        <dbReference type="Google" id="ProtNLM"/>
    </source>
</evidence>
<accession>A0A4Y5TNA3</accession>
<dbReference type="GeneID" id="77948032"/>
<sequence length="327" mass="35861">MLKELKFVQGAVGKKEFIPAVTHFCFENGTVRSYNGTMALCTPIDCALECKPLAVPMVAAISKCTETIALSITPTGKLSIKSGNFKALVPCNNDDVQVHVLPEGDFIEFDGQALLDGLKAVQPFIGTDASRQWGMGVLIKGKSLFATNNVCLIEYWVGADFPRVVNLPRAAVAELLRIGECPIGAQCTDTSMTFHYSSGKWLRTSLYSTQWPDLEAVLNRPGNLRPIDPMFWSGLDSLKMFTDRNGSVLISDGMMRTHEDIGEGACFELDWCQAPETAEEFKHPSLWNVSMLSLLQGVATQLDLSAYPSPCLFQGQRIRGAIIGMRL</sequence>
<protein>
    <recommendedName>
        <fullName evidence="3">DNA polymerase beta subunit</fullName>
    </recommendedName>
</protein>
<evidence type="ECO:0000313" key="2">
    <source>
        <dbReference type="Proteomes" id="UP000319293"/>
    </source>
</evidence>
<proteinExistence type="predicted"/>
<organism evidence="1 2">
    <name type="scientific">Pseudomonas virus PBPA162</name>
    <dbReference type="NCBI Taxonomy" id="2588096"/>
    <lineage>
        <taxon>Viruses</taxon>
        <taxon>Duplodnaviria</taxon>
        <taxon>Heunggongvirae</taxon>
        <taxon>Uroviricota</taxon>
        <taxon>Caudoviricetes</taxon>
        <taxon>Queuovirinae</taxon>
        <taxon>Iggyvirus</taxon>
        <taxon>Iggyvirus PBPA162</taxon>
    </lineage>
</organism>
<keyword evidence="2" id="KW-1185">Reference proteome</keyword>
<dbReference type="Proteomes" id="UP000319293">
    <property type="component" value="Segment"/>
</dbReference>
<name>A0A4Y5TNA3_9CAUD</name>
<dbReference type="RefSeq" id="YP_010671776.1">
    <property type="nucleotide sequence ID" value="NC_070971.1"/>
</dbReference>
<dbReference type="EMBL" id="MK816297">
    <property type="protein sequence ID" value="QDB70847.1"/>
    <property type="molecule type" value="Genomic_DNA"/>
</dbReference>
<dbReference type="KEGG" id="vg:77948032"/>
<evidence type="ECO:0000313" key="1">
    <source>
        <dbReference type="EMBL" id="QDB70847.1"/>
    </source>
</evidence>